<keyword evidence="2" id="KW-1185">Reference proteome</keyword>
<organism evidence="1 2">
    <name type="scientific">Araneus ventricosus</name>
    <name type="common">Orbweaver spider</name>
    <name type="synonym">Epeira ventricosa</name>
    <dbReference type="NCBI Taxonomy" id="182803"/>
    <lineage>
        <taxon>Eukaryota</taxon>
        <taxon>Metazoa</taxon>
        <taxon>Ecdysozoa</taxon>
        <taxon>Arthropoda</taxon>
        <taxon>Chelicerata</taxon>
        <taxon>Arachnida</taxon>
        <taxon>Araneae</taxon>
        <taxon>Araneomorphae</taxon>
        <taxon>Entelegynae</taxon>
        <taxon>Araneoidea</taxon>
        <taxon>Araneidae</taxon>
        <taxon>Araneus</taxon>
    </lineage>
</organism>
<evidence type="ECO:0000313" key="2">
    <source>
        <dbReference type="Proteomes" id="UP000499080"/>
    </source>
</evidence>
<reference evidence="1 2" key="1">
    <citation type="journal article" date="2019" name="Sci. Rep.">
        <title>Orb-weaving spider Araneus ventricosus genome elucidates the spidroin gene catalogue.</title>
        <authorList>
            <person name="Kono N."/>
            <person name="Nakamura H."/>
            <person name="Ohtoshi R."/>
            <person name="Moran D.A.P."/>
            <person name="Shinohara A."/>
            <person name="Yoshida Y."/>
            <person name="Fujiwara M."/>
            <person name="Mori M."/>
            <person name="Tomita M."/>
            <person name="Arakawa K."/>
        </authorList>
    </citation>
    <scope>NUCLEOTIDE SEQUENCE [LARGE SCALE GENOMIC DNA]</scope>
</reference>
<dbReference type="EMBL" id="BGPR01003426">
    <property type="protein sequence ID" value="GBM88009.1"/>
    <property type="molecule type" value="Genomic_DNA"/>
</dbReference>
<comment type="caution">
    <text evidence="1">The sequence shown here is derived from an EMBL/GenBank/DDBJ whole genome shotgun (WGS) entry which is preliminary data.</text>
</comment>
<evidence type="ECO:0000313" key="1">
    <source>
        <dbReference type="EMBL" id="GBM88009.1"/>
    </source>
</evidence>
<sequence length="129" mass="14918">MLLESLQHNPSFVTWSVVLLEDSISSWEDKRHVRMQLIRNDVQIVRSFHRLFYHNYGSQSRPLERPPKHNAATTSLCMTCCTRGEQQFAWQKAYPDTTIDVMNQKSGFIRPGNSLPLIHGPFSMFLGPL</sequence>
<dbReference type="AlphaFoldDB" id="A0A4Y2JEX0"/>
<proteinExistence type="predicted"/>
<gene>
    <name evidence="1" type="ORF">AVEN_185942_1</name>
</gene>
<dbReference type="Proteomes" id="UP000499080">
    <property type="component" value="Unassembled WGS sequence"/>
</dbReference>
<accession>A0A4Y2JEX0</accession>
<name>A0A4Y2JEX0_ARAVE</name>
<protein>
    <submittedName>
        <fullName evidence="1">Uncharacterized protein</fullName>
    </submittedName>
</protein>